<evidence type="ECO:0000256" key="4">
    <source>
        <dbReference type="ARBA" id="ARBA00022840"/>
    </source>
</evidence>
<evidence type="ECO:0000313" key="10">
    <source>
        <dbReference type="Proteomes" id="UP001466331"/>
    </source>
</evidence>
<keyword evidence="3 6" id="KW-0547">Nucleotide-binding</keyword>
<dbReference type="InterPro" id="IPR027417">
    <property type="entry name" value="P-loop_NTPase"/>
</dbReference>
<dbReference type="InterPro" id="IPR004095">
    <property type="entry name" value="TGS"/>
</dbReference>
<dbReference type="Gene3D" id="3.10.20.30">
    <property type="match status" value="1"/>
</dbReference>
<comment type="similarity">
    <text evidence="6">Belongs to the TRAFAC class OBG-HflX-like GTPase superfamily. OBG GTPase family. YchF/OLA1 subfamily.</text>
</comment>
<reference evidence="9 10" key="1">
    <citation type="submission" date="2024-03" db="EMBL/GenBank/DDBJ databases">
        <title>Ignisphaera cupida sp. nov., a hyperthermophilic hydrolytic archaeon from a hot spring of Kamchatka, and proposal of Ignisphaeraceae fam. nov.</title>
        <authorList>
            <person name="Podosokorskaya O.A."/>
            <person name="Elcheninov A.G."/>
            <person name="Maltseva A.I."/>
            <person name="Zayulina K.S."/>
            <person name="Novikov A."/>
            <person name="Merkel A.Y."/>
        </authorList>
    </citation>
    <scope>NUCLEOTIDE SEQUENCE [LARGE SCALE GENOMIC DNA]</scope>
    <source>
        <strain evidence="9 10">38H-sp</strain>
    </source>
</reference>
<dbReference type="Gene3D" id="1.10.150.300">
    <property type="entry name" value="TGS-like domain"/>
    <property type="match status" value="1"/>
</dbReference>
<dbReference type="InterPro" id="IPR004396">
    <property type="entry name" value="ATPase_YchF/OLA1"/>
</dbReference>
<evidence type="ECO:0000256" key="5">
    <source>
        <dbReference type="ARBA" id="ARBA00022842"/>
    </source>
</evidence>
<dbReference type="CDD" id="cd04867">
    <property type="entry name" value="TGS_YchF_OLA1"/>
    <property type="match status" value="1"/>
</dbReference>
<feature type="domain" description="TGS" evidence="8">
    <location>
        <begin position="285"/>
        <end position="368"/>
    </location>
</feature>
<protein>
    <recommendedName>
        <fullName evidence="6">Ribosome-binding ATPase YchF</fullName>
    </recommendedName>
</protein>
<dbReference type="PANTHER" id="PTHR23305:SF18">
    <property type="entry name" value="OBG-TYPE G DOMAIN-CONTAINING PROTEIN"/>
    <property type="match status" value="1"/>
</dbReference>
<comment type="caution">
    <text evidence="9">The sequence shown here is derived from an EMBL/GenBank/DDBJ whole genome shotgun (WGS) entry which is preliminary data.</text>
</comment>
<feature type="binding site" evidence="6">
    <location>
        <begin position="12"/>
        <end position="17"/>
    </location>
    <ligand>
        <name>ATP</name>
        <dbReference type="ChEBI" id="CHEBI:30616"/>
    </ligand>
</feature>
<evidence type="ECO:0000256" key="1">
    <source>
        <dbReference type="ARBA" id="ARBA00001946"/>
    </source>
</evidence>
<dbReference type="InterPro" id="IPR012675">
    <property type="entry name" value="Beta-grasp_dom_sf"/>
</dbReference>
<dbReference type="PROSITE" id="PS51880">
    <property type="entry name" value="TGS"/>
    <property type="match status" value="1"/>
</dbReference>
<dbReference type="InterPro" id="IPR013029">
    <property type="entry name" value="YchF_C"/>
</dbReference>
<dbReference type="InterPro" id="IPR041706">
    <property type="entry name" value="YchF_N"/>
</dbReference>
<evidence type="ECO:0000256" key="6">
    <source>
        <dbReference type="HAMAP-Rule" id="MF_00944"/>
    </source>
</evidence>
<proteinExistence type="inferred from homology"/>
<dbReference type="Pfam" id="PF01926">
    <property type="entry name" value="MMR_HSR1"/>
    <property type="match status" value="1"/>
</dbReference>
<name>A0ABU9UA01_9SPIR</name>
<dbReference type="InterPro" id="IPR012676">
    <property type="entry name" value="TGS-like"/>
</dbReference>
<dbReference type="InterPro" id="IPR031167">
    <property type="entry name" value="G_OBG"/>
</dbReference>
<dbReference type="InterPro" id="IPR023192">
    <property type="entry name" value="TGS-like_dom_sf"/>
</dbReference>
<accession>A0ABU9UA01</accession>
<comment type="cofactor">
    <cofactor evidence="1">
        <name>Mg(2+)</name>
        <dbReference type="ChEBI" id="CHEBI:18420"/>
    </cofactor>
</comment>
<dbReference type="Proteomes" id="UP001466331">
    <property type="component" value="Unassembled WGS sequence"/>
</dbReference>
<dbReference type="HAMAP" id="MF_00944">
    <property type="entry name" value="YchF_OLA1_ATPase"/>
    <property type="match status" value="1"/>
</dbReference>
<dbReference type="SUPFAM" id="SSF81271">
    <property type="entry name" value="TGS-like"/>
    <property type="match status" value="1"/>
</dbReference>
<dbReference type="SUPFAM" id="SSF52540">
    <property type="entry name" value="P-loop containing nucleoside triphosphate hydrolases"/>
    <property type="match status" value="1"/>
</dbReference>
<evidence type="ECO:0000256" key="2">
    <source>
        <dbReference type="ARBA" id="ARBA00022723"/>
    </source>
</evidence>
<sequence>MALNCGIVGLPNVGKSTIFSAITSAPAEAANYPFCTIDPNVGIVNVPDNRLYRIAEFIPPEKIIPATMEFVDIAGLVKGASEGEGLGNKFLSHIREVGIIAHIVRCFDDPDVVHVSGKVNPLEDIETITTELALADLDTVHKRLAKLEKQKKAHDKTQAKQAEITIPILERISKHLSTGQPARTLGLDKEELALISDLFLLTTKKQIYVCNVSEQDINKEDNTYVKQVKELAKTENADVLVLCGKLEAEIAALDNPEERKIFLEEAGLVEPALNQLIRAAYHTLGLRTFFTAGPKEVRAWTFPEGITAQKAAGIIHSDFEKGFIKAEVYHCEDLFTLGSEQKVKEAGKLRMEGRDYIVKDGDIMFFKFNV</sequence>
<dbReference type="Pfam" id="PF06071">
    <property type="entry name" value="YchF-GTPase_C"/>
    <property type="match status" value="1"/>
</dbReference>
<dbReference type="PROSITE" id="PS51710">
    <property type="entry name" value="G_OBG"/>
    <property type="match status" value="1"/>
</dbReference>
<keyword evidence="2" id="KW-0479">Metal-binding</keyword>
<dbReference type="CDD" id="cd01900">
    <property type="entry name" value="YchF"/>
    <property type="match status" value="1"/>
</dbReference>
<dbReference type="PANTHER" id="PTHR23305">
    <property type="entry name" value="OBG GTPASE FAMILY"/>
    <property type="match status" value="1"/>
</dbReference>
<dbReference type="NCBIfam" id="TIGR00092">
    <property type="entry name" value="redox-regulated ATPase YchF"/>
    <property type="match status" value="1"/>
</dbReference>
<evidence type="ECO:0000259" key="8">
    <source>
        <dbReference type="PROSITE" id="PS51880"/>
    </source>
</evidence>
<dbReference type="InterPro" id="IPR006073">
    <property type="entry name" value="GTP-bd"/>
</dbReference>
<dbReference type="RefSeq" id="WP_420068951.1">
    <property type="nucleotide sequence ID" value="NZ_JBCHKQ010000001.1"/>
</dbReference>
<evidence type="ECO:0000256" key="3">
    <source>
        <dbReference type="ARBA" id="ARBA00022741"/>
    </source>
</evidence>
<dbReference type="EMBL" id="JBCHKQ010000001">
    <property type="protein sequence ID" value="MEM5947503.1"/>
    <property type="molecule type" value="Genomic_DNA"/>
</dbReference>
<feature type="domain" description="OBG-type G" evidence="7">
    <location>
        <begin position="3"/>
        <end position="262"/>
    </location>
</feature>
<organism evidence="9 10">
    <name type="scientific">Rarispira pelagica</name>
    <dbReference type="NCBI Taxonomy" id="3141764"/>
    <lineage>
        <taxon>Bacteria</taxon>
        <taxon>Pseudomonadati</taxon>
        <taxon>Spirochaetota</taxon>
        <taxon>Spirochaetia</taxon>
        <taxon>Winmispirales</taxon>
        <taxon>Winmispiraceae</taxon>
        <taxon>Rarispira</taxon>
    </lineage>
</organism>
<keyword evidence="10" id="KW-1185">Reference proteome</keyword>
<dbReference type="PRINTS" id="PR00326">
    <property type="entry name" value="GTP1OBG"/>
</dbReference>
<dbReference type="PIRSF" id="PIRSF006641">
    <property type="entry name" value="CHP00092"/>
    <property type="match status" value="1"/>
</dbReference>
<gene>
    <name evidence="6 9" type="primary">ychF</name>
    <name evidence="9" type="ORF">WKV44_02995</name>
</gene>
<dbReference type="Gene3D" id="3.40.50.300">
    <property type="entry name" value="P-loop containing nucleotide triphosphate hydrolases"/>
    <property type="match status" value="1"/>
</dbReference>
<keyword evidence="5" id="KW-0460">Magnesium</keyword>
<evidence type="ECO:0000259" key="7">
    <source>
        <dbReference type="PROSITE" id="PS51710"/>
    </source>
</evidence>
<keyword evidence="4 6" id="KW-0067">ATP-binding</keyword>
<comment type="function">
    <text evidence="6">ATPase that binds to both the 70S ribosome and the 50S ribosomal subunit in a nucleotide-independent manner.</text>
</comment>
<evidence type="ECO:0000313" key="9">
    <source>
        <dbReference type="EMBL" id="MEM5947503.1"/>
    </source>
</evidence>